<accession>A0A9D1MNJ7</accession>
<evidence type="ECO:0000313" key="3">
    <source>
        <dbReference type="Proteomes" id="UP000824145"/>
    </source>
</evidence>
<evidence type="ECO:0000256" key="1">
    <source>
        <dbReference type="SAM" id="Phobius"/>
    </source>
</evidence>
<feature type="transmembrane region" description="Helical" evidence="1">
    <location>
        <begin position="195"/>
        <end position="219"/>
    </location>
</feature>
<feature type="transmembrane region" description="Helical" evidence="1">
    <location>
        <begin position="142"/>
        <end position="160"/>
    </location>
</feature>
<feature type="transmembrane region" description="Helical" evidence="1">
    <location>
        <begin position="26"/>
        <end position="46"/>
    </location>
</feature>
<sequence>MTAMLIGILIAETLFAVSLRNYRRISYVITYIIALAVFAFHVWYFIDQRALNKYPSEFSHISYFIFSVSVIVGGRKMQSLASFCGLVTGIGFIIGGCFSPASMLSDAENGATLVISVLRHEILYLGGLLLFLNVGRFYVKDIWIPFLGIALIVVYSLLMYHGIIYPDFAKPEGMVIVKIVYGTILGYVIPGELPVWLRVFTVILVLALVVGAMFGFYAGNRKLNALRDRKNAHKGKIYGEGKPSLRNSATMELGLFPLAVYLLKRAGKWKTPKKTFEKRDIGAEKIESE</sequence>
<keyword evidence="1" id="KW-0812">Transmembrane</keyword>
<evidence type="ECO:0000313" key="2">
    <source>
        <dbReference type="EMBL" id="HIU63406.1"/>
    </source>
</evidence>
<feature type="transmembrane region" description="Helical" evidence="1">
    <location>
        <begin position="110"/>
        <end position="130"/>
    </location>
</feature>
<keyword evidence="1" id="KW-0472">Membrane</keyword>
<organism evidence="2 3">
    <name type="scientific">Candidatus Caccalectryoclostridium excrementigallinarum</name>
    <dbReference type="NCBI Taxonomy" id="2840710"/>
    <lineage>
        <taxon>Bacteria</taxon>
        <taxon>Bacillati</taxon>
        <taxon>Bacillota</taxon>
        <taxon>Clostridia</taxon>
        <taxon>Christensenellales</taxon>
        <taxon>Christensenellaceae</taxon>
        <taxon>Christensenellaceae incertae sedis</taxon>
        <taxon>Candidatus Caccalectryoclostridium</taxon>
    </lineage>
</organism>
<keyword evidence="1" id="KW-1133">Transmembrane helix</keyword>
<proteinExistence type="predicted"/>
<dbReference type="Proteomes" id="UP000824145">
    <property type="component" value="Unassembled WGS sequence"/>
</dbReference>
<gene>
    <name evidence="2" type="ORF">IAB07_06535</name>
</gene>
<reference evidence="2" key="2">
    <citation type="journal article" date="2021" name="PeerJ">
        <title>Extensive microbial diversity within the chicken gut microbiome revealed by metagenomics and culture.</title>
        <authorList>
            <person name="Gilroy R."/>
            <person name="Ravi A."/>
            <person name="Getino M."/>
            <person name="Pursley I."/>
            <person name="Horton D.L."/>
            <person name="Alikhan N.F."/>
            <person name="Baker D."/>
            <person name="Gharbi K."/>
            <person name="Hall N."/>
            <person name="Watson M."/>
            <person name="Adriaenssens E.M."/>
            <person name="Foster-Nyarko E."/>
            <person name="Jarju S."/>
            <person name="Secka A."/>
            <person name="Antonio M."/>
            <person name="Oren A."/>
            <person name="Chaudhuri R.R."/>
            <person name="La Ragione R."/>
            <person name="Hildebrand F."/>
            <person name="Pallen M.J."/>
        </authorList>
    </citation>
    <scope>NUCLEOTIDE SEQUENCE</scope>
    <source>
        <strain evidence="2">9366</strain>
    </source>
</reference>
<dbReference type="AlphaFoldDB" id="A0A9D1MNJ7"/>
<name>A0A9D1MNJ7_9FIRM</name>
<dbReference type="EMBL" id="DVNJ01000033">
    <property type="protein sequence ID" value="HIU63406.1"/>
    <property type="molecule type" value="Genomic_DNA"/>
</dbReference>
<feature type="transmembrane region" description="Helical" evidence="1">
    <location>
        <begin position="80"/>
        <end position="98"/>
    </location>
</feature>
<protein>
    <submittedName>
        <fullName evidence="2">Uncharacterized protein</fullName>
    </submittedName>
</protein>
<comment type="caution">
    <text evidence="2">The sequence shown here is derived from an EMBL/GenBank/DDBJ whole genome shotgun (WGS) entry which is preliminary data.</text>
</comment>
<reference evidence="2" key="1">
    <citation type="submission" date="2020-10" db="EMBL/GenBank/DDBJ databases">
        <authorList>
            <person name="Gilroy R."/>
        </authorList>
    </citation>
    <scope>NUCLEOTIDE SEQUENCE</scope>
    <source>
        <strain evidence="2">9366</strain>
    </source>
</reference>
<feature type="transmembrane region" description="Helical" evidence="1">
    <location>
        <begin position="58"/>
        <end position="74"/>
    </location>
</feature>